<dbReference type="Pfam" id="PF13409">
    <property type="entry name" value="GST_N_2"/>
    <property type="match status" value="1"/>
</dbReference>
<sequence>MSTEQPSIVLYDIPRNVPAGQGGSGWSPNTLKSRIALNYKGIPFTTEWVEYPDIAPKFKALGLAPNPEGTPYTAPVIRYTPPGSKEGQYTMDSSAIADFLDRTFPARALYRGSPQSQRAQREFRDLIQPCAYVRFRAFVLHGVASQLHPVSEAYFRGYLVPVYGPLDQLLTPRAKYDEALAHVVEGFNSLSEFVDREEAAGNEVLYAPDEEGVRAPTYAGMVFTGVLEWLHRAGGQEAWEDIINLNGGRWAQLWKAVEPYARD</sequence>
<dbReference type="InterPro" id="IPR036249">
    <property type="entry name" value="Thioredoxin-like_sf"/>
</dbReference>
<feature type="domain" description="GST N-terminal" evidence="1">
    <location>
        <begin position="26"/>
        <end position="102"/>
    </location>
</feature>
<dbReference type="OrthoDB" id="4951845at2759"/>
<dbReference type="Pfam" id="PF22041">
    <property type="entry name" value="GST_C_7"/>
    <property type="match status" value="1"/>
</dbReference>
<dbReference type="InterPro" id="IPR054416">
    <property type="entry name" value="GST_UstS-like_C"/>
</dbReference>
<organism evidence="3 4">
    <name type="scientific">Hydnum rufescens UP504</name>
    <dbReference type="NCBI Taxonomy" id="1448309"/>
    <lineage>
        <taxon>Eukaryota</taxon>
        <taxon>Fungi</taxon>
        <taxon>Dikarya</taxon>
        <taxon>Basidiomycota</taxon>
        <taxon>Agaricomycotina</taxon>
        <taxon>Agaricomycetes</taxon>
        <taxon>Cantharellales</taxon>
        <taxon>Hydnaceae</taxon>
        <taxon>Hydnum</taxon>
    </lineage>
</organism>
<name>A0A9P6B8V5_9AGAM</name>
<dbReference type="Proteomes" id="UP000886523">
    <property type="component" value="Unassembled WGS sequence"/>
</dbReference>
<dbReference type="SUPFAM" id="SSF52833">
    <property type="entry name" value="Thioredoxin-like"/>
    <property type="match status" value="1"/>
</dbReference>
<evidence type="ECO:0000259" key="2">
    <source>
        <dbReference type="Pfam" id="PF22041"/>
    </source>
</evidence>
<feature type="domain" description="Glutathione S-transferase UstS-like C-terminal" evidence="2">
    <location>
        <begin position="120"/>
        <end position="260"/>
    </location>
</feature>
<comment type="caution">
    <text evidence="3">The sequence shown here is derived from an EMBL/GenBank/DDBJ whole genome shotgun (WGS) entry which is preliminary data.</text>
</comment>
<keyword evidence="4" id="KW-1185">Reference proteome</keyword>
<evidence type="ECO:0000259" key="1">
    <source>
        <dbReference type="Pfam" id="PF13409"/>
    </source>
</evidence>
<gene>
    <name evidence="3" type="ORF">BS47DRAFT_1387833</name>
</gene>
<evidence type="ECO:0000313" key="4">
    <source>
        <dbReference type="Proteomes" id="UP000886523"/>
    </source>
</evidence>
<evidence type="ECO:0000313" key="3">
    <source>
        <dbReference type="EMBL" id="KAF9519898.1"/>
    </source>
</evidence>
<dbReference type="AlphaFoldDB" id="A0A9P6B8V5"/>
<reference evidence="3" key="1">
    <citation type="journal article" date="2020" name="Nat. Commun.">
        <title>Large-scale genome sequencing of mycorrhizal fungi provides insights into the early evolution of symbiotic traits.</title>
        <authorList>
            <person name="Miyauchi S."/>
            <person name="Kiss E."/>
            <person name="Kuo A."/>
            <person name="Drula E."/>
            <person name="Kohler A."/>
            <person name="Sanchez-Garcia M."/>
            <person name="Morin E."/>
            <person name="Andreopoulos B."/>
            <person name="Barry K.W."/>
            <person name="Bonito G."/>
            <person name="Buee M."/>
            <person name="Carver A."/>
            <person name="Chen C."/>
            <person name="Cichocki N."/>
            <person name="Clum A."/>
            <person name="Culley D."/>
            <person name="Crous P.W."/>
            <person name="Fauchery L."/>
            <person name="Girlanda M."/>
            <person name="Hayes R.D."/>
            <person name="Keri Z."/>
            <person name="LaButti K."/>
            <person name="Lipzen A."/>
            <person name="Lombard V."/>
            <person name="Magnuson J."/>
            <person name="Maillard F."/>
            <person name="Murat C."/>
            <person name="Nolan M."/>
            <person name="Ohm R.A."/>
            <person name="Pangilinan J."/>
            <person name="Pereira M.F."/>
            <person name="Perotto S."/>
            <person name="Peter M."/>
            <person name="Pfister S."/>
            <person name="Riley R."/>
            <person name="Sitrit Y."/>
            <person name="Stielow J.B."/>
            <person name="Szollosi G."/>
            <person name="Zifcakova L."/>
            <person name="Stursova M."/>
            <person name="Spatafora J.W."/>
            <person name="Tedersoo L."/>
            <person name="Vaario L.M."/>
            <person name="Yamada A."/>
            <person name="Yan M."/>
            <person name="Wang P."/>
            <person name="Xu J."/>
            <person name="Bruns T."/>
            <person name="Baldrian P."/>
            <person name="Vilgalys R."/>
            <person name="Dunand C."/>
            <person name="Henrissat B."/>
            <person name="Grigoriev I.V."/>
            <person name="Hibbett D."/>
            <person name="Nagy L.G."/>
            <person name="Martin F.M."/>
        </authorList>
    </citation>
    <scope>NUCLEOTIDE SEQUENCE</scope>
    <source>
        <strain evidence="3">UP504</strain>
    </source>
</reference>
<protein>
    <recommendedName>
        <fullName evidence="5">GST N-terminal domain-containing protein</fullName>
    </recommendedName>
</protein>
<dbReference type="Gene3D" id="3.40.30.10">
    <property type="entry name" value="Glutaredoxin"/>
    <property type="match status" value="1"/>
</dbReference>
<dbReference type="InterPro" id="IPR004045">
    <property type="entry name" value="Glutathione_S-Trfase_N"/>
</dbReference>
<accession>A0A9P6B8V5</accession>
<evidence type="ECO:0008006" key="5">
    <source>
        <dbReference type="Google" id="ProtNLM"/>
    </source>
</evidence>
<dbReference type="EMBL" id="MU128915">
    <property type="protein sequence ID" value="KAF9519898.1"/>
    <property type="molecule type" value="Genomic_DNA"/>
</dbReference>
<dbReference type="Gene3D" id="1.20.1050.10">
    <property type="match status" value="1"/>
</dbReference>
<proteinExistence type="predicted"/>